<dbReference type="Proteomes" id="UP000812013">
    <property type="component" value="Unassembled WGS sequence"/>
</dbReference>
<evidence type="ECO:0000313" key="5">
    <source>
        <dbReference type="Proteomes" id="UP000812013"/>
    </source>
</evidence>
<dbReference type="PROSITE" id="PS51186">
    <property type="entry name" value="GNAT"/>
    <property type="match status" value="1"/>
</dbReference>
<dbReference type="Gene3D" id="3.40.630.30">
    <property type="match status" value="1"/>
</dbReference>
<accession>A0ABS6Z717</accession>
<dbReference type="PANTHER" id="PTHR43877">
    <property type="entry name" value="AMINOALKYLPHOSPHONATE N-ACETYLTRANSFERASE-RELATED-RELATED"/>
    <property type="match status" value="1"/>
</dbReference>
<dbReference type="Pfam" id="PF00583">
    <property type="entry name" value="Acetyltransf_1"/>
    <property type="match status" value="1"/>
</dbReference>
<reference evidence="4 5" key="1">
    <citation type="submission" date="2019-12" db="EMBL/GenBank/DDBJ databases">
        <title>Genome sequence of Streptomyces bambusae.</title>
        <authorList>
            <person name="Bansal K."/>
            <person name="Choksket S."/>
            <person name="Korpole S."/>
            <person name="Patil P.B."/>
        </authorList>
    </citation>
    <scope>NUCLEOTIDE SEQUENCE [LARGE SCALE GENOMIC DNA]</scope>
    <source>
        <strain evidence="4 5">SK60</strain>
    </source>
</reference>
<evidence type="ECO:0000259" key="3">
    <source>
        <dbReference type="PROSITE" id="PS51186"/>
    </source>
</evidence>
<dbReference type="InterPro" id="IPR050832">
    <property type="entry name" value="Bact_Acetyltransf"/>
</dbReference>
<comment type="caution">
    <text evidence="4">The sequence shown here is derived from an EMBL/GenBank/DDBJ whole genome shotgun (WGS) entry which is preliminary data.</text>
</comment>
<dbReference type="SUPFAM" id="SSF55729">
    <property type="entry name" value="Acyl-CoA N-acyltransferases (Nat)"/>
    <property type="match status" value="1"/>
</dbReference>
<gene>
    <name evidence="4" type="ORF">GPJ59_17105</name>
</gene>
<feature type="domain" description="N-acetyltransferase" evidence="3">
    <location>
        <begin position="5"/>
        <end position="156"/>
    </location>
</feature>
<protein>
    <submittedName>
        <fullName evidence="4">GNAT family N-acetyltransferase</fullName>
    </submittedName>
</protein>
<evidence type="ECO:0000313" key="4">
    <source>
        <dbReference type="EMBL" id="MBW5483555.1"/>
    </source>
</evidence>
<dbReference type="InterPro" id="IPR000182">
    <property type="entry name" value="GNAT_dom"/>
</dbReference>
<sequence>MPTPPVFRPATRADLPAVLALLADEDQVVDPASVTVGEAHERAFAAVDADPRNEIMVLAEGSGAATVLGCLQLTYIPGLGQGGAERALVEAVRVRADRRGTGLGALLMERAAERARGRGCALLQLTSNKRRADAHRFYERLGYARSHEGFKLPLAP</sequence>
<keyword evidence="1" id="KW-0808">Transferase</keyword>
<proteinExistence type="predicted"/>
<dbReference type="CDD" id="cd04301">
    <property type="entry name" value="NAT_SF"/>
    <property type="match status" value="1"/>
</dbReference>
<organism evidence="4 5">
    <name type="scientific">Streptomyces bambusae</name>
    <dbReference type="NCBI Taxonomy" id="1550616"/>
    <lineage>
        <taxon>Bacteria</taxon>
        <taxon>Bacillati</taxon>
        <taxon>Actinomycetota</taxon>
        <taxon>Actinomycetes</taxon>
        <taxon>Kitasatosporales</taxon>
        <taxon>Streptomycetaceae</taxon>
        <taxon>Streptomyces</taxon>
    </lineage>
</organism>
<name>A0ABS6Z717_9ACTN</name>
<keyword evidence="2" id="KW-0012">Acyltransferase</keyword>
<keyword evidence="5" id="KW-1185">Reference proteome</keyword>
<dbReference type="InterPro" id="IPR016181">
    <property type="entry name" value="Acyl_CoA_acyltransferase"/>
</dbReference>
<evidence type="ECO:0000256" key="2">
    <source>
        <dbReference type="ARBA" id="ARBA00023315"/>
    </source>
</evidence>
<evidence type="ECO:0000256" key="1">
    <source>
        <dbReference type="ARBA" id="ARBA00022679"/>
    </source>
</evidence>
<dbReference type="EMBL" id="WTFF01000111">
    <property type="protein sequence ID" value="MBW5483555.1"/>
    <property type="molecule type" value="Genomic_DNA"/>
</dbReference>
<dbReference type="RefSeq" id="WP_219668010.1">
    <property type="nucleotide sequence ID" value="NZ_WTFF01000111.1"/>
</dbReference>